<evidence type="ECO:0000313" key="2">
    <source>
        <dbReference type="EMBL" id="TGE20559.1"/>
    </source>
</evidence>
<dbReference type="GO" id="GO:0008745">
    <property type="term" value="F:N-acetylmuramoyl-L-alanine amidase activity"/>
    <property type="evidence" value="ECO:0007669"/>
    <property type="project" value="InterPro"/>
</dbReference>
<dbReference type="SUPFAM" id="SSF55846">
    <property type="entry name" value="N-acetylmuramoyl-L-alanine amidase-like"/>
    <property type="match status" value="1"/>
</dbReference>
<organism evidence="2 3">
    <name type="scientific">Hymenobacter aquaticus</name>
    <dbReference type="NCBI Taxonomy" id="1867101"/>
    <lineage>
        <taxon>Bacteria</taxon>
        <taxon>Pseudomonadati</taxon>
        <taxon>Bacteroidota</taxon>
        <taxon>Cytophagia</taxon>
        <taxon>Cytophagales</taxon>
        <taxon>Hymenobacteraceae</taxon>
        <taxon>Hymenobacter</taxon>
    </lineage>
</organism>
<dbReference type="OrthoDB" id="8858683at2"/>
<dbReference type="Gene3D" id="3.40.80.10">
    <property type="entry name" value="Peptidoglycan recognition protein-like"/>
    <property type="match status" value="1"/>
</dbReference>
<evidence type="ECO:0000259" key="1">
    <source>
        <dbReference type="Pfam" id="PF01510"/>
    </source>
</evidence>
<dbReference type="Pfam" id="PF01510">
    <property type="entry name" value="Amidase_2"/>
    <property type="match status" value="1"/>
</dbReference>
<dbReference type="AlphaFoldDB" id="A0A4Z0PTB4"/>
<protein>
    <recommendedName>
        <fullName evidence="1">N-acetylmuramoyl-L-alanine amidase domain-containing protein</fullName>
    </recommendedName>
</protein>
<sequence length="229" mass="25631">MAIRWKGIVGAGFTPAEFDSYCHTLTWPAWRPGFLVLHNTSIPTLAQRPNGFRRQHMLDLEHYYRDVQEWNAGPHLFVDDKRIWVFTPLTVSGVHSPSWNKLSLGVEMLGEYATESFTTGRGLNVRHNTIAALATLSAVLGLAPATIRLHKEDPKTSHKGCPGKNVVKAEIIDAVQELLIDRHSAEAVLARRALAPAAARQQREENLRRKELLLLLPDFPAQQLPLNPS</sequence>
<reference evidence="2 3" key="1">
    <citation type="submission" date="2019-04" db="EMBL/GenBank/DDBJ databases">
        <authorList>
            <person name="Feng G."/>
            <person name="Zhang J."/>
            <person name="Zhu H."/>
        </authorList>
    </citation>
    <scope>NUCLEOTIDE SEQUENCE [LARGE SCALE GENOMIC DNA]</scope>
    <source>
        <strain evidence="2 3">JCM 31653</strain>
    </source>
</reference>
<comment type="caution">
    <text evidence="2">The sequence shown here is derived from an EMBL/GenBank/DDBJ whole genome shotgun (WGS) entry which is preliminary data.</text>
</comment>
<feature type="domain" description="N-acetylmuramoyl-L-alanine amidase" evidence="1">
    <location>
        <begin position="32"/>
        <end position="164"/>
    </location>
</feature>
<dbReference type="RefSeq" id="WP_135465360.1">
    <property type="nucleotide sequence ID" value="NZ_SRLC01000003.1"/>
</dbReference>
<keyword evidence="3" id="KW-1185">Reference proteome</keyword>
<proteinExistence type="predicted"/>
<dbReference type="EMBL" id="SRLC01000003">
    <property type="protein sequence ID" value="TGE20559.1"/>
    <property type="molecule type" value="Genomic_DNA"/>
</dbReference>
<evidence type="ECO:0000313" key="3">
    <source>
        <dbReference type="Proteomes" id="UP000297549"/>
    </source>
</evidence>
<name>A0A4Z0PTB4_9BACT</name>
<accession>A0A4Z0PTB4</accession>
<dbReference type="GO" id="GO:0009253">
    <property type="term" value="P:peptidoglycan catabolic process"/>
    <property type="evidence" value="ECO:0007669"/>
    <property type="project" value="InterPro"/>
</dbReference>
<gene>
    <name evidence="2" type="ORF">E5K00_21430</name>
</gene>
<dbReference type="Proteomes" id="UP000297549">
    <property type="component" value="Unassembled WGS sequence"/>
</dbReference>
<dbReference type="InterPro" id="IPR036505">
    <property type="entry name" value="Amidase/PGRP_sf"/>
</dbReference>
<dbReference type="InterPro" id="IPR002502">
    <property type="entry name" value="Amidase_domain"/>
</dbReference>